<accession>A0A382YP85</accession>
<name>A0A382YP85_9ZZZZ</name>
<dbReference type="EMBL" id="UINC01177462">
    <property type="protein sequence ID" value="SVD85117.1"/>
    <property type="molecule type" value="Genomic_DNA"/>
</dbReference>
<feature type="transmembrane region" description="Helical" evidence="1">
    <location>
        <begin position="40"/>
        <end position="59"/>
    </location>
</feature>
<keyword evidence="1" id="KW-1133">Transmembrane helix</keyword>
<feature type="non-terminal residue" evidence="2">
    <location>
        <position position="68"/>
    </location>
</feature>
<protein>
    <submittedName>
        <fullName evidence="2">Uncharacterized protein</fullName>
    </submittedName>
</protein>
<proteinExistence type="predicted"/>
<feature type="transmembrane region" description="Helical" evidence="1">
    <location>
        <begin position="6"/>
        <end position="28"/>
    </location>
</feature>
<keyword evidence="1" id="KW-0812">Transmembrane</keyword>
<feature type="non-terminal residue" evidence="2">
    <location>
        <position position="1"/>
    </location>
</feature>
<gene>
    <name evidence="2" type="ORF">METZ01_LOCUS437971</name>
</gene>
<dbReference type="InterPro" id="IPR036259">
    <property type="entry name" value="MFS_trans_sf"/>
</dbReference>
<sequence>VGLAEFTDFGIVVAIFLAGSVIAGSMMWKLVQRSGRRLIVAGRSLPLFLVGTMLAAQSIDGNSSLGNM</sequence>
<reference evidence="2" key="1">
    <citation type="submission" date="2018-05" db="EMBL/GenBank/DDBJ databases">
        <authorList>
            <person name="Lanie J.A."/>
            <person name="Ng W.-L."/>
            <person name="Kazmierczak K.M."/>
            <person name="Andrzejewski T.M."/>
            <person name="Davidsen T.M."/>
            <person name="Wayne K.J."/>
            <person name="Tettelin H."/>
            <person name="Glass J.I."/>
            <person name="Rusch D."/>
            <person name="Podicherti R."/>
            <person name="Tsui H.-C.T."/>
            <person name="Winkler M.E."/>
        </authorList>
    </citation>
    <scope>NUCLEOTIDE SEQUENCE</scope>
</reference>
<evidence type="ECO:0000313" key="2">
    <source>
        <dbReference type="EMBL" id="SVD85117.1"/>
    </source>
</evidence>
<keyword evidence="1" id="KW-0472">Membrane</keyword>
<organism evidence="2">
    <name type="scientific">marine metagenome</name>
    <dbReference type="NCBI Taxonomy" id="408172"/>
    <lineage>
        <taxon>unclassified sequences</taxon>
        <taxon>metagenomes</taxon>
        <taxon>ecological metagenomes</taxon>
    </lineage>
</organism>
<dbReference type="SUPFAM" id="SSF103473">
    <property type="entry name" value="MFS general substrate transporter"/>
    <property type="match status" value="1"/>
</dbReference>
<dbReference type="AlphaFoldDB" id="A0A382YP85"/>
<evidence type="ECO:0000256" key="1">
    <source>
        <dbReference type="SAM" id="Phobius"/>
    </source>
</evidence>